<dbReference type="Proteomes" id="UP001597294">
    <property type="component" value="Unassembled WGS sequence"/>
</dbReference>
<dbReference type="InterPro" id="IPR014284">
    <property type="entry name" value="RNA_pol_sigma-70_dom"/>
</dbReference>
<feature type="domain" description="RNA polymerase sigma-70 region 2" evidence="5">
    <location>
        <begin position="12"/>
        <end position="77"/>
    </location>
</feature>
<dbReference type="InterPro" id="IPR013324">
    <property type="entry name" value="RNA_pol_sigma_r3/r4-like"/>
</dbReference>
<dbReference type="Gene3D" id="1.10.1740.10">
    <property type="match status" value="1"/>
</dbReference>
<dbReference type="PANTHER" id="PTHR43133">
    <property type="entry name" value="RNA POLYMERASE ECF-TYPE SIGMA FACTO"/>
    <property type="match status" value="1"/>
</dbReference>
<proteinExistence type="inferred from homology"/>
<dbReference type="EMBL" id="JBHUII010000001">
    <property type="protein sequence ID" value="MFD2204718.1"/>
    <property type="molecule type" value="Genomic_DNA"/>
</dbReference>
<evidence type="ECO:0000259" key="5">
    <source>
        <dbReference type="Pfam" id="PF04542"/>
    </source>
</evidence>
<evidence type="ECO:0000313" key="7">
    <source>
        <dbReference type="EMBL" id="MFD2204718.1"/>
    </source>
</evidence>
<dbReference type="Gene3D" id="1.10.10.10">
    <property type="entry name" value="Winged helix-like DNA-binding domain superfamily/Winged helix DNA-binding domain"/>
    <property type="match status" value="1"/>
</dbReference>
<keyword evidence="8" id="KW-1185">Reference proteome</keyword>
<evidence type="ECO:0000313" key="8">
    <source>
        <dbReference type="Proteomes" id="UP001597294"/>
    </source>
</evidence>
<keyword evidence="4" id="KW-0804">Transcription</keyword>
<dbReference type="RefSeq" id="WP_380248580.1">
    <property type="nucleotide sequence ID" value="NZ_JBHUII010000001.1"/>
</dbReference>
<dbReference type="Pfam" id="PF04542">
    <property type="entry name" value="Sigma70_r2"/>
    <property type="match status" value="1"/>
</dbReference>
<dbReference type="PANTHER" id="PTHR43133:SF25">
    <property type="entry name" value="RNA POLYMERASE SIGMA FACTOR RFAY-RELATED"/>
    <property type="match status" value="1"/>
</dbReference>
<dbReference type="Pfam" id="PF08281">
    <property type="entry name" value="Sigma70_r4_2"/>
    <property type="match status" value="1"/>
</dbReference>
<protein>
    <submittedName>
        <fullName evidence="7">RNA polymerase sigma factor</fullName>
    </submittedName>
</protein>
<evidence type="ECO:0000259" key="6">
    <source>
        <dbReference type="Pfam" id="PF08281"/>
    </source>
</evidence>
<dbReference type="NCBIfam" id="TIGR02937">
    <property type="entry name" value="sigma70-ECF"/>
    <property type="match status" value="1"/>
</dbReference>
<feature type="domain" description="RNA polymerase sigma factor 70 region 4 type 2" evidence="6">
    <location>
        <begin position="105"/>
        <end position="156"/>
    </location>
</feature>
<accession>A0ABW5BF50</accession>
<dbReference type="CDD" id="cd06171">
    <property type="entry name" value="Sigma70_r4"/>
    <property type="match status" value="1"/>
</dbReference>
<dbReference type="SUPFAM" id="SSF88659">
    <property type="entry name" value="Sigma3 and sigma4 domains of RNA polymerase sigma factors"/>
    <property type="match status" value="1"/>
</dbReference>
<dbReference type="InterPro" id="IPR039425">
    <property type="entry name" value="RNA_pol_sigma-70-like"/>
</dbReference>
<dbReference type="InterPro" id="IPR013249">
    <property type="entry name" value="RNA_pol_sigma70_r4_t2"/>
</dbReference>
<evidence type="ECO:0000256" key="3">
    <source>
        <dbReference type="ARBA" id="ARBA00023082"/>
    </source>
</evidence>
<dbReference type="InterPro" id="IPR036388">
    <property type="entry name" value="WH-like_DNA-bd_sf"/>
</dbReference>
<organism evidence="7 8">
    <name type="scientific">Kiloniella antarctica</name>
    <dbReference type="NCBI Taxonomy" id="1550907"/>
    <lineage>
        <taxon>Bacteria</taxon>
        <taxon>Pseudomonadati</taxon>
        <taxon>Pseudomonadota</taxon>
        <taxon>Alphaproteobacteria</taxon>
        <taxon>Rhodospirillales</taxon>
        <taxon>Kiloniellaceae</taxon>
        <taxon>Kiloniella</taxon>
    </lineage>
</organism>
<evidence type="ECO:0000256" key="4">
    <source>
        <dbReference type="ARBA" id="ARBA00023163"/>
    </source>
</evidence>
<dbReference type="SUPFAM" id="SSF88946">
    <property type="entry name" value="Sigma2 domain of RNA polymerase sigma factors"/>
    <property type="match status" value="1"/>
</dbReference>
<keyword evidence="3" id="KW-0731">Sigma factor</keyword>
<evidence type="ECO:0000256" key="1">
    <source>
        <dbReference type="ARBA" id="ARBA00010641"/>
    </source>
</evidence>
<gene>
    <name evidence="7" type="ORF">ACFSKO_03815</name>
</gene>
<evidence type="ECO:0000256" key="2">
    <source>
        <dbReference type="ARBA" id="ARBA00023015"/>
    </source>
</evidence>
<sequence length="180" mass="20794">MLRSFFGSRKRIEKLIPDLKAYAVALCGDRDLADDLVQEAITRALEANKALKAADDLRPWLFRVLRNYYFDEQRKRSVRREYFTQEKRWVSENSEQSLDPEDIIAIKDAYETLSADHREVLALVDILGMRYQEVADLLDISSGTVMSRVSRGRQALLSKLVGPSQKQKRDNVVKFPLEKS</sequence>
<comment type="caution">
    <text evidence="7">The sequence shown here is derived from an EMBL/GenBank/DDBJ whole genome shotgun (WGS) entry which is preliminary data.</text>
</comment>
<name>A0ABW5BF50_9PROT</name>
<dbReference type="InterPro" id="IPR013325">
    <property type="entry name" value="RNA_pol_sigma_r2"/>
</dbReference>
<reference evidence="8" key="1">
    <citation type="journal article" date="2019" name="Int. J. Syst. Evol. Microbiol.">
        <title>The Global Catalogue of Microorganisms (GCM) 10K type strain sequencing project: providing services to taxonomists for standard genome sequencing and annotation.</title>
        <authorList>
            <consortium name="The Broad Institute Genomics Platform"/>
            <consortium name="The Broad Institute Genome Sequencing Center for Infectious Disease"/>
            <person name="Wu L."/>
            <person name="Ma J."/>
        </authorList>
    </citation>
    <scope>NUCLEOTIDE SEQUENCE [LARGE SCALE GENOMIC DNA]</scope>
    <source>
        <strain evidence="8">CGMCC 4.7192</strain>
    </source>
</reference>
<dbReference type="InterPro" id="IPR007627">
    <property type="entry name" value="RNA_pol_sigma70_r2"/>
</dbReference>
<comment type="similarity">
    <text evidence="1">Belongs to the sigma-70 factor family. ECF subfamily.</text>
</comment>
<keyword evidence="2" id="KW-0805">Transcription regulation</keyword>